<protein>
    <submittedName>
        <fullName evidence="2">Uncharacterized protein</fullName>
    </submittedName>
</protein>
<feature type="compositionally biased region" description="Low complexity" evidence="1">
    <location>
        <begin position="102"/>
        <end position="113"/>
    </location>
</feature>
<name>A0A2N5TBD1_9BASI</name>
<feature type="region of interest" description="Disordered" evidence="1">
    <location>
        <begin position="161"/>
        <end position="182"/>
    </location>
</feature>
<dbReference type="Proteomes" id="UP000235392">
    <property type="component" value="Unassembled WGS sequence"/>
</dbReference>
<feature type="region of interest" description="Disordered" evidence="1">
    <location>
        <begin position="194"/>
        <end position="279"/>
    </location>
</feature>
<comment type="caution">
    <text evidence="2">The sequence shown here is derived from an EMBL/GenBank/DDBJ whole genome shotgun (WGS) entry which is preliminary data.</text>
</comment>
<feature type="compositionally biased region" description="Polar residues" evidence="1">
    <location>
        <begin position="47"/>
        <end position="77"/>
    </location>
</feature>
<evidence type="ECO:0000313" key="3">
    <source>
        <dbReference type="Proteomes" id="UP000235392"/>
    </source>
</evidence>
<evidence type="ECO:0000313" key="2">
    <source>
        <dbReference type="EMBL" id="PLW22809.1"/>
    </source>
</evidence>
<organism evidence="2 3">
    <name type="scientific">Puccinia coronata f. sp. avenae</name>
    <dbReference type="NCBI Taxonomy" id="200324"/>
    <lineage>
        <taxon>Eukaryota</taxon>
        <taxon>Fungi</taxon>
        <taxon>Dikarya</taxon>
        <taxon>Basidiomycota</taxon>
        <taxon>Pucciniomycotina</taxon>
        <taxon>Pucciniomycetes</taxon>
        <taxon>Pucciniales</taxon>
        <taxon>Pucciniaceae</taxon>
        <taxon>Puccinia</taxon>
    </lineage>
</organism>
<feature type="region of interest" description="Disordered" evidence="1">
    <location>
        <begin position="47"/>
        <end position="146"/>
    </location>
</feature>
<evidence type="ECO:0000256" key="1">
    <source>
        <dbReference type="SAM" id="MobiDB-lite"/>
    </source>
</evidence>
<feature type="compositionally biased region" description="Low complexity" evidence="1">
    <location>
        <begin position="264"/>
        <end position="279"/>
    </location>
</feature>
<dbReference type="AlphaFoldDB" id="A0A2N5TBD1"/>
<gene>
    <name evidence="2" type="ORF">PCASD_12162</name>
</gene>
<dbReference type="EMBL" id="PGCI01000652">
    <property type="protein sequence ID" value="PLW22809.1"/>
    <property type="molecule type" value="Genomic_DNA"/>
</dbReference>
<reference evidence="2 3" key="1">
    <citation type="submission" date="2017-11" db="EMBL/GenBank/DDBJ databases">
        <title>De novo assembly and phasing of dikaryotic genomes from two isolates of Puccinia coronata f. sp. avenae, the causal agent of oat crown rust.</title>
        <authorList>
            <person name="Miller M.E."/>
            <person name="Zhang Y."/>
            <person name="Omidvar V."/>
            <person name="Sperschneider J."/>
            <person name="Schwessinger B."/>
            <person name="Raley C."/>
            <person name="Palmer J.M."/>
            <person name="Garnica D."/>
            <person name="Upadhyaya N."/>
            <person name="Rathjen J."/>
            <person name="Taylor J.M."/>
            <person name="Park R.F."/>
            <person name="Dodds P.N."/>
            <person name="Hirsch C.D."/>
            <person name="Kianian S.F."/>
            <person name="Figueroa M."/>
        </authorList>
    </citation>
    <scope>NUCLEOTIDE SEQUENCE [LARGE SCALE GENOMIC DNA]</scope>
    <source>
        <strain evidence="2">12SD80</strain>
    </source>
</reference>
<sequence>MSVDKGKECTDSASCFLSLSEKLSEIFMLTSHRLTLMSESLSASIHSQTLITPDPSQSSTTRKESPSQFKTSTSSAPRQPPIRCDPVPNIGSAGLSRKSHHSPSSPLTPSETPRGAPNLNHPAKHGENRPASPLISPPHCITSRQEDGHQALQTIVNSETVHPPPAQLAPPGDSNGGENTPASLNLMQRIASPPRRVSGVDDTASSSHAQNTNLIPSQSCHSSPMDLRESDSPKQNGPKQNAPTEDLRALSPKSPANYRTRETSCNPSSSRARSSSLQVRSTASSSTVLRIIQATSLKASNATFTLEVSGTTFTLQVYGAARTLEVLDATLTLTLEVLDPTLTLELIDAAIMLEVDNPKDTLTLTHPAWPREARESVHREFAEYLDHETRGRPRYHQLVAILRSLHGSNLDDPVPERDLFDEFHRFRHRTDTREEHMLRYLSYHPYLMYKFLLCASYRDVITYWPDRHYLGGRVRLYTRGRSPIRGN</sequence>
<feature type="compositionally biased region" description="Polar residues" evidence="1">
    <location>
        <begin position="203"/>
        <end position="222"/>
    </location>
</feature>
<feature type="compositionally biased region" description="Polar residues" evidence="1">
    <location>
        <begin position="233"/>
        <end position="243"/>
    </location>
</feature>
<accession>A0A2N5TBD1</accession>
<proteinExistence type="predicted"/>